<dbReference type="Proteomes" id="UP000198304">
    <property type="component" value="Unassembled WGS sequence"/>
</dbReference>
<accession>A0A239JIV0</accession>
<gene>
    <name evidence="1" type="ORF">SAMN05446037_103616</name>
</gene>
<keyword evidence="2" id="KW-1185">Reference proteome</keyword>
<dbReference type="EMBL" id="FZOJ01000036">
    <property type="protein sequence ID" value="SNT05760.1"/>
    <property type="molecule type" value="Genomic_DNA"/>
</dbReference>
<name>A0A239JIV0_9FIRM</name>
<reference evidence="1 2" key="1">
    <citation type="submission" date="2017-06" db="EMBL/GenBank/DDBJ databases">
        <authorList>
            <person name="Kim H.J."/>
            <person name="Triplett B.A."/>
        </authorList>
    </citation>
    <scope>NUCLEOTIDE SEQUENCE [LARGE SCALE GENOMIC DNA]</scope>
    <source>
        <strain evidence="1 2">SCA</strain>
    </source>
</reference>
<organism evidence="1 2">
    <name type="scientific">Anaerovirgula multivorans</name>
    <dbReference type="NCBI Taxonomy" id="312168"/>
    <lineage>
        <taxon>Bacteria</taxon>
        <taxon>Bacillati</taxon>
        <taxon>Bacillota</taxon>
        <taxon>Clostridia</taxon>
        <taxon>Peptostreptococcales</taxon>
        <taxon>Natronincolaceae</taxon>
        <taxon>Anaerovirgula</taxon>
    </lineage>
</organism>
<sequence length="58" mass="6659">MLRPLPGGAYKVTEAMIKDLIVIHVGEDEMKTLNEGVLRVIRGEEEFKIYEKEVKIND</sequence>
<dbReference type="AlphaFoldDB" id="A0A239JIV0"/>
<proteinExistence type="predicted"/>
<dbReference type="RefSeq" id="WP_176431537.1">
    <property type="nucleotide sequence ID" value="NZ_FZOJ01000036.1"/>
</dbReference>
<protein>
    <submittedName>
        <fullName evidence="1">Uncharacterized protein</fullName>
    </submittedName>
</protein>
<evidence type="ECO:0000313" key="1">
    <source>
        <dbReference type="EMBL" id="SNT05760.1"/>
    </source>
</evidence>
<evidence type="ECO:0000313" key="2">
    <source>
        <dbReference type="Proteomes" id="UP000198304"/>
    </source>
</evidence>